<dbReference type="OrthoDB" id="3746122at2759"/>
<gene>
    <name evidence="2" type="ORF">K460DRAFT_398191</name>
</gene>
<dbReference type="AlphaFoldDB" id="A0A9P4L4M8"/>
<name>A0A9P4L4M8_9PLEO</name>
<dbReference type="Proteomes" id="UP000800039">
    <property type="component" value="Unassembled WGS sequence"/>
</dbReference>
<sequence>MPRGVRRNWTIADRLELLGLQTCDKKRQDHSLATRRPVFRYEPVITLYYTELSSLSSLLLREEVTNLDRFDPHLFDNELGKLLETYGPLIWPETGEGNRLHLLMPQEGTLYESDLVYPRDTAVLKRHMRAIVLCKEAGTDTNVEGLMAKTQRDSELNAHNEASSAQVTPHKRQAHDTLPELSRHRRKMRIEQRSDEENTGELSSEDSTPGTKTRHQTRMKSKRSPEAQFKIELRLYRRTKQPIPPRLGPVWPCGTLFLTTEWNSSDHCFSQVCEQIETDCSFMVFQLPEDMSREGQVRLDRGSRDSEATFERILGIFRKAGKFPGKPQHRSVEVEVGLELPMED</sequence>
<evidence type="ECO:0000313" key="3">
    <source>
        <dbReference type="Proteomes" id="UP000800039"/>
    </source>
</evidence>
<dbReference type="EMBL" id="ML976618">
    <property type="protein sequence ID" value="KAF1842121.1"/>
    <property type="molecule type" value="Genomic_DNA"/>
</dbReference>
<organism evidence="2 3">
    <name type="scientific">Cucurbitaria berberidis CBS 394.84</name>
    <dbReference type="NCBI Taxonomy" id="1168544"/>
    <lineage>
        <taxon>Eukaryota</taxon>
        <taxon>Fungi</taxon>
        <taxon>Dikarya</taxon>
        <taxon>Ascomycota</taxon>
        <taxon>Pezizomycotina</taxon>
        <taxon>Dothideomycetes</taxon>
        <taxon>Pleosporomycetidae</taxon>
        <taxon>Pleosporales</taxon>
        <taxon>Pleosporineae</taxon>
        <taxon>Cucurbitariaceae</taxon>
        <taxon>Cucurbitaria</taxon>
    </lineage>
</organism>
<comment type="caution">
    <text evidence="2">The sequence shown here is derived from an EMBL/GenBank/DDBJ whole genome shotgun (WGS) entry which is preliminary data.</text>
</comment>
<accession>A0A9P4L4M8</accession>
<dbReference type="RefSeq" id="XP_040784684.1">
    <property type="nucleotide sequence ID" value="XM_040936193.1"/>
</dbReference>
<reference evidence="2" key="1">
    <citation type="submission" date="2020-01" db="EMBL/GenBank/DDBJ databases">
        <authorList>
            <consortium name="DOE Joint Genome Institute"/>
            <person name="Haridas S."/>
            <person name="Albert R."/>
            <person name="Binder M."/>
            <person name="Bloem J."/>
            <person name="Labutti K."/>
            <person name="Salamov A."/>
            <person name="Andreopoulos B."/>
            <person name="Baker S.E."/>
            <person name="Barry K."/>
            <person name="Bills G."/>
            <person name="Bluhm B.H."/>
            <person name="Cannon C."/>
            <person name="Castanera R."/>
            <person name="Culley D.E."/>
            <person name="Daum C."/>
            <person name="Ezra D."/>
            <person name="Gonzalez J.B."/>
            <person name="Henrissat B."/>
            <person name="Kuo A."/>
            <person name="Liang C."/>
            <person name="Lipzen A."/>
            <person name="Lutzoni F."/>
            <person name="Magnuson J."/>
            <person name="Mondo S."/>
            <person name="Nolan M."/>
            <person name="Ohm R."/>
            <person name="Pangilinan J."/>
            <person name="Park H.-J."/>
            <person name="Ramirez L."/>
            <person name="Alfaro M."/>
            <person name="Sun H."/>
            <person name="Tritt A."/>
            <person name="Yoshinaga Y."/>
            <person name="Zwiers L.-H."/>
            <person name="Turgeon B.G."/>
            <person name="Goodwin S.B."/>
            <person name="Spatafora J.W."/>
            <person name="Crous P.W."/>
            <person name="Grigoriev I.V."/>
        </authorList>
    </citation>
    <scope>NUCLEOTIDE SEQUENCE</scope>
    <source>
        <strain evidence="2">CBS 394.84</strain>
    </source>
</reference>
<protein>
    <submittedName>
        <fullName evidence="2">Uncharacterized protein</fullName>
    </submittedName>
</protein>
<evidence type="ECO:0000313" key="2">
    <source>
        <dbReference type="EMBL" id="KAF1842121.1"/>
    </source>
</evidence>
<evidence type="ECO:0000256" key="1">
    <source>
        <dbReference type="SAM" id="MobiDB-lite"/>
    </source>
</evidence>
<keyword evidence="3" id="KW-1185">Reference proteome</keyword>
<feature type="compositionally biased region" description="Basic residues" evidence="1">
    <location>
        <begin position="212"/>
        <end position="222"/>
    </location>
</feature>
<feature type="region of interest" description="Disordered" evidence="1">
    <location>
        <begin position="155"/>
        <end position="225"/>
    </location>
</feature>
<dbReference type="GeneID" id="63853444"/>
<feature type="compositionally biased region" description="Polar residues" evidence="1">
    <location>
        <begin position="200"/>
        <end position="211"/>
    </location>
</feature>
<proteinExistence type="predicted"/>